<keyword evidence="2" id="KW-1185">Reference proteome</keyword>
<dbReference type="PATRIC" id="fig|1423726.3.peg.2825"/>
<dbReference type="AlphaFoldDB" id="A0A0R1H7X9"/>
<dbReference type="STRING" id="1423726.FC07_GL002715"/>
<evidence type="ECO:0000313" key="2">
    <source>
        <dbReference type="Proteomes" id="UP000051461"/>
    </source>
</evidence>
<accession>A0A0R1H7X9</accession>
<proteinExistence type="predicted"/>
<sequence length="98" mass="11528">MKKQQVTVTEEHPKPRFFDVKYKFKGMNRPEYVNRKKLWPGDEPYVDNNWLHVGQGISINVCNLEYFKVDEIIKGEVHPVMAYFDVDDSTGEANGKRH</sequence>
<organism evidence="1 2">
    <name type="scientific">Loigolactobacillus bifermentans DSM 20003</name>
    <dbReference type="NCBI Taxonomy" id="1423726"/>
    <lineage>
        <taxon>Bacteria</taxon>
        <taxon>Bacillati</taxon>
        <taxon>Bacillota</taxon>
        <taxon>Bacilli</taxon>
        <taxon>Lactobacillales</taxon>
        <taxon>Lactobacillaceae</taxon>
        <taxon>Loigolactobacillus</taxon>
    </lineage>
</organism>
<protein>
    <submittedName>
        <fullName evidence="1">Uncharacterized protein</fullName>
    </submittedName>
</protein>
<dbReference type="Proteomes" id="UP000051461">
    <property type="component" value="Unassembled WGS sequence"/>
</dbReference>
<evidence type="ECO:0000313" key="1">
    <source>
        <dbReference type="EMBL" id="KRK38999.1"/>
    </source>
</evidence>
<dbReference type="EMBL" id="AZDA01000046">
    <property type="protein sequence ID" value="KRK38999.1"/>
    <property type="molecule type" value="Genomic_DNA"/>
</dbReference>
<gene>
    <name evidence="1" type="ORF">FC07_GL002715</name>
</gene>
<dbReference type="RefSeq" id="WP_057904374.1">
    <property type="nucleotide sequence ID" value="NZ_AZDA01000046.1"/>
</dbReference>
<comment type="caution">
    <text evidence="1">The sequence shown here is derived from an EMBL/GenBank/DDBJ whole genome shotgun (WGS) entry which is preliminary data.</text>
</comment>
<reference evidence="1 2" key="1">
    <citation type="journal article" date="2015" name="Genome Announc.">
        <title>Expanding the biotechnology potential of lactobacilli through comparative genomics of 213 strains and associated genera.</title>
        <authorList>
            <person name="Sun Z."/>
            <person name="Harris H.M."/>
            <person name="McCann A."/>
            <person name="Guo C."/>
            <person name="Argimon S."/>
            <person name="Zhang W."/>
            <person name="Yang X."/>
            <person name="Jeffery I.B."/>
            <person name="Cooney J.C."/>
            <person name="Kagawa T.F."/>
            <person name="Liu W."/>
            <person name="Song Y."/>
            <person name="Salvetti E."/>
            <person name="Wrobel A."/>
            <person name="Rasinkangas P."/>
            <person name="Parkhill J."/>
            <person name="Rea M.C."/>
            <person name="O'Sullivan O."/>
            <person name="Ritari J."/>
            <person name="Douillard F.P."/>
            <person name="Paul Ross R."/>
            <person name="Yang R."/>
            <person name="Briner A.E."/>
            <person name="Felis G.E."/>
            <person name="de Vos W.M."/>
            <person name="Barrangou R."/>
            <person name="Klaenhammer T.R."/>
            <person name="Caufield P.W."/>
            <person name="Cui Y."/>
            <person name="Zhang H."/>
            <person name="O'Toole P.W."/>
        </authorList>
    </citation>
    <scope>NUCLEOTIDE SEQUENCE [LARGE SCALE GENOMIC DNA]</scope>
    <source>
        <strain evidence="1 2">DSM 20003</strain>
    </source>
</reference>
<name>A0A0R1H7X9_9LACO</name>
<dbReference type="OrthoDB" id="9785326at2"/>